<dbReference type="EC" id="1.7.2.2" evidence="3"/>
<keyword evidence="8" id="KW-0560">Oxidoreductase</keyword>
<dbReference type="GO" id="GO:0030288">
    <property type="term" value="C:outer membrane-bounded periplasmic space"/>
    <property type="evidence" value="ECO:0007669"/>
    <property type="project" value="TreeGrafter"/>
</dbReference>
<evidence type="ECO:0000256" key="1">
    <source>
        <dbReference type="ARBA" id="ARBA00004196"/>
    </source>
</evidence>
<gene>
    <name evidence="12" type="ORF">GBM96_02735</name>
</gene>
<dbReference type="GO" id="GO:0046872">
    <property type="term" value="F:metal ion binding"/>
    <property type="evidence" value="ECO:0007669"/>
    <property type="project" value="UniProtKB-KW"/>
</dbReference>
<keyword evidence="5" id="KW-0479">Metal-binding</keyword>
<feature type="signal peptide" evidence="11">
    <location>
        <begin position="1"/>
        <end position="21"/>
    </location>
</feature>
<dbReference type="InterPro" id="IPR036280">
    <property type="entry name" value="Multihaem_cyt_sf"/>
</dbReference>
<evidence type="ECO:0000256" key="8">
    <source>
        <dbReference type="ARBA" id="ARBA00023002"/>
    </source>
</evidence>
<sequence length="538" mass="59401">MFTALAAAMLSLGAYSTAANAADLANCTVCHSNITKAHAGAAHKDVACTSCHTGLDEHLKKPSARPTVNMDPANCGACHQPQYTSLYKDEGRPARQSKKAAGGPAPDPFFDRALGAHGFTKEHDLPRAHTWMAIDQFIVDRAFGGRFEPKDGWLYTTLEGGKSYKVWDVLKDNYPDNNTQKAHKPGTAAAGNGVCWSCKSADLMLDWAYMGDKVEGATFNRGSNPVDVVRKVNHALNCNFCHDPHTAQPRIIRDALIDAVTRDNKDVPNVWKSVAAHPTKVDVKDFGMRGFTRKVGYLERPDANLMCAQCHVEYVCNPGFNGKTGEKVGFDNRWTNLFPFVNADQIEEYYDKVPFRDFKHNVTGASLIKMQHPDAETFFGSVHDKVGATCQTCHMPKVKDEKTGKMYTLHWATSPRHYMKETCLTCHKDKTEKQMNLAIDAMKGHFEGKVREAESRMNDMFDAFDLAIAAGVDQKTLDEARKLHASAHVNWEYWTAANGAYFHNPELATRSLAKSAKAASDAAALLRKAVAAKAQAKK</sequence>
<dbReference type="GO" id="GO:0020037">
    <property type="term" value="F:heme binding"/>
    <property type="evidence" value="ECO:0007669"/>
    <property type="project" value="TreeGrafter"/>
</dbReference>
<dbReference type="GO" id="GO:0042279">
    <property type="term" value="F:nitrite reductase (cytochrome, ammonia-forming) activity"/>
    <property type="evidence" value="ECO:0007669"/>
    <property type="project" value="UniProtKB-EC"/>
</dbReference>
<evidence type="ECO:0000256" key="10">
    <source>
        <dbReference type="ARBA" id="ARBA00049131"/>
    </source>
</evidence>
<comment type="caution">
    <text evidence="12">The sequence shown here is derived from an EMBL/GenBank/DDBJ whole genome shotgun (WGS) entry which is preliminary data.</text>
</comment>
<dbReference type="GO" id="GO:0019645">
    <property type="term" value="P:anaerobic electron transport chain"/>
    <property type="evidence" value="ECO:0007669"/>
    <property type="project" value="TreeGrafter"/>
</dbReference>
<reference evidence="12 13" key="1">
    <citation type="submission" date="2019-10" db="EMBL/GenBank/DDBJ databases">
        <title>Genome diversity of Sutterella seckii.</title>
        <authorList>
            <person name="Chaplin A.V."/>
            <person name="Sokolova S.R."/>
            <person name="Mosin K.A."/>
            <person name="Ivanova E.L."/>
            <person name="Kochetkova T.O."/>
            <person name="Goltsov A.Y."/>
            <person name="Trofimov D.Y."/>
            <person name="Efimov B.A."/>
        </authorList>
    </citation>
    <scope>NUCLEOTIDE SEQUENCE [LARGE SCALE GENOMIC DNA]</scope>
    <source>
        <strain evidence="12 13">ASD3426</strain>
    </source>
</reference>
<dbReference type="Proteomes" id="UP000469462">
    <property type="component" value="Unassembled WGS sequence"/>
</dbReference>
<dbReference type="PIRSF" id="PIRSF000243">
    <property type="entry name" value="Cyt_c552"/>
    <property type="match status" value="1"/>
</dbReference>
<protein>
    <recommendedName>
        <fullName evidence="3">nitrite reductase (cytochrome; ammonia-forming)</fullName>
        <ecNumber evidence="3">1.7.2.2</ecNumber>
    </recommendedName>
</protein>
<dbReference type="CDD" id="cd00548">
    <property type="entry name" value="NrfA-like"/>
    <property type="match status" value="1"/>
</dbReference>
<dbReference type="InterPro" id="IPR003321">
    <property type="entry name" value="Cyt_c552"/>
</dbReference>
<dbReference type="Pfam" id="PF02335">
    <property type="entry name" value="Cytochrom_C552"/>
    <property type="match status" value="1"/>
</dbReference>
<keyword evidence="9" id="KW-0408">Iron</keyword>
<evidence type="ECO:0000256" key="5">
    <source>
        <dbReference type="ARBA" id="ARBA00022723"/>
    </source>
</evidence>
<dbReference type="PANTHER" id="PTHR30633:SF0">
    <property type="entry name" value="CYTOCHROME C-552"/>
    <property type="match status" value="1"/>
</dbReference>
<evidence type="ECO:0000313" key="13">
    <source>
        <dbReference type="Proteomes" id="UP000469462"/>
    </source>
</evidence>
<accession>A0AAI9SD77</accession>
<keyword evidence="7" id="KW-0106">Calcium</keyword>
<dbReference type="SUPFAM" id="SSF48695">
    <property type="entry name" value="Multiheme cytochromes"/>
    <property type="match status" value="2"/>
</dbReference>
<comment type="similarity">
    <text evidence="2">Belongs to the cytochrome c-552 family.</text>
</comment>
<dbReference type="EMBL" id="WEHW01000005">
    <property type="protein sequence ID" value="KAB7652271.1"/>
    <property type="molecule type" value="Genomic_DNA"/>
</dbReference>
<comment type="catalytic activity">
    <reaction evidence="10">
        <text>6 Fe(III)-[cytochrome c] + NH4(+) + 2 H2O = 6 Fe(II)-[cytochrome c] + nitrite + 8 H(+)</text>
        <dbReference type="Rhea" id="RHEA:13089"/>
        <dbReference type="Rhea" id="RHEA-COMP:10350"/>
        <dbReference type="Rhea" id="RHEA-COMP:14399"/>
        <dbReference type="ChEBI" id="CHEBI:15377"/>
        <dbReference type="ChEBI" id="CHEBI:15378"/>
        <dbReference type="ChEBI" id="CHEBI:16301"/>
        <dbReference type="ChEBI" id="CHEBI:28938"/>
        <dbReference type="ChEBI" id="CHEBI:29033"/>
        <dbReference type="ChEBI" id="CHEBI:29034"/>
        <dbReference type="EC" id="1.7.2.2"/>
    </reaction>
</comment>
<dbReference type="PANTHER" id="PTHR30633">
    <property type="entry name" value="CYTOCHROME C-552 RESPIRATORY NITRITE REDUCTASE"/>
    <property type="match status" value="1"/>
</dbReference>
<evidence type="ECO:0000256" key="3">
    <source>
        <dbReference type="ARBA" id="ARBA00011887"/>
    </source>
</evidence>
<keyword evidence="13" id="KW-1185">Reference proteome</keyword>
<dbReference type="Gene3D" id="1.20.140.10">
    <property type="entry name" value="Butyryl-CoA Dehydrogenase, subunit A, domain 3"/>
    <property type="match status" value="1"/>
</dbReference>
<keyword evidence="6 11" id="KW-0732">Signal</keyword>
<comment type="subcellular location">
    <subcellularLocation>
        <location evidence="1">Cell envelope</location>
    </subcellularLocation>
</comment>
<dbReference type="Gene3D" id="1.10.287.3080">
    <property type="match status" value="1"/>
</dbReference>
<evidence type="ECO:0000256" key="4">
    <source>
        <dbReference type="ARBA" id="ARBA00022617"/>
    </source>
</evidence>
<organism evidence="12 13">
    <name type="scientific">Sutterella seckii</name>
    <dbReference type="NCBI Taxonomy" id="1944635"/>
    <lineage>
        <taxon>Bacteria</taxon>
        <taxon>Pseudomonadati</taxon>
        <taxon>Pseudomonadota</taxon>
        <taxon>Betaproteobacteria</taxon>
        <taxon>Burkholderiales</taxon>
        <taxon>Sutterellaceae</taxon>
        <taxon>Sutterella</taxon>
    </lineage>
</organism>
<dbReference type="AlphaFoldDB" id="A0AAI9SD77"/>
<name>A0AAI9SD77_9BURK</name>
<evidence type="ECO:0000256" key="7">
    <source>
        <dbReference type="ARBA" id="ARBA00022837"/>
    </source>
</evidence>
<feature type="chain" id="PRO_5042606933" description="nitrite reductase (cytochrome; ammonia-forming)" evidence="11">
    <location>
        <begin position="22"/>
        <end position="538"/>
    </location>
</feature>
<evidence type="ECO:0000256" key="6">
    <source>
        <dbReference type="ARBA" id="ARBA00022729"/>
    </source>
</evidence>
<evidence type="ECO:0000256" key="11">
    <source>
        <dbReference type="SAM" id="SignalP"/>
    </source>
</evidence>
<proteinExistence type="inferred from homology"/>
<evidence type="ECO:0000256" key="2">
    <source>
        <dbReference type="ARBA" id="ARBA00009288"/>
    </source>
</evidence>
<dbReference type="Gene3D" id="1.10.1130.10">
    <property type="entry name" value="Flavocytochrome C3, Chain A"/>
    <property type="match status" value="1"/>
</dbReference>
<evidence type="ECO:0000256" key="9">
    <source>
        <dbReference type="ARBA" id="ARBA00023004"/>
    </source>
</evidence>
<evidence type="ECO:0000313" key="12">
    <source>
        <dbReference type="EMBL" id="KAB7652271.1"/>
    </source>
</evidence>
<keyword evidence="4" id="KW-0349">Heme</keyword>